<evidence type="ECO:0000313" key="2">
    <source>
        <dbReference type="EMBL" id="RKO89678.1"/>
    </source>
</evidence>
<dbReference type="OrthoDB" id="2133399at2759"/>
<organism evidence="2 3">
    <name type="scientific">Blyttiomyces helicus</name>
    <dbReference type="NCBI Taxonomy" id="388810"/>
    <lineage>
        <taxon>Eukaryota</taxon>
        <taxon>Fungi</taxon>
        <taxon>Fungi incertae sedis</taxon>
        <taxon>Chytridiomycota</taxon>
        <taxon>Chytridiomycota incertae sedis</taxon>
        <taxon>Chytridiomycetes</taxon>
        <taxon>Chytridiomycetes incertae sedis</taxon>
        <taxon>Blyttiomyces</taxon>
    </lineage>
</organism>
<gene>
    <name evidence="2" type="ORF">BDK51DRAFT_41372</name>
</gene>
<feature type="region of interest" description="Disordered" evidence="1">
    <location>
        <begin position="79"/>
        <end position="123"/>
    </location>
</feature>
<feature type="region of interest" description="Disordered" evidence="1">
    <location>
        <begin position="335"/>
        <end position="382"/>
    </location>
</feature>
<feature type="compositionally biased region" description="Basic and acidic residues" evidence="1">
    <location>
        <begin position="28"/>
        <end position="43"/>
    </location>
</feature>
<feature type="compositionally biased region" description="Acidic residues" evidence="1">
    <location>
        <begin position="341"/>
        <end position="358"/>
    </location>
</feature>
<reference evidence="3" key="1">
    <citation type="journal article" date="2018" name="Nat. Microbiol.">
        <title>Leveraging single-cell genomics to expand the fungal tree of life.</title>
        <authorList>
            <person name="Ahrendt S.R."/>
            <person name="Quandt C.A."/>
            <person name="Ciobanu D."/>
            <person name="Clum A."/>
            <person name="Salamov A."/>
            <person name="Andreopoulos B."/>
            <person name="Cheng J.F."/>
            <person name="Woyke T."/>
            <person name="Pelin A."/>
            <person name="Henrissat B."/>
            <person name="Reynolds N.K."/>
            <person name="Benny G.L."/>
            <person name="Smith M.E."/>
            <person name="James T.Y."/>
            <person name="Grigoriev I.V."/>
        </authorList>
    </citation>
    <scope>NUCLEOTIDE SEQUENCE [LARGE SCALE GENOMIC DNA]</scope>
</reference>
<dbReference type="AlphaFoldDB" id="A0A4P9WEI2"/>
<feature type="compositionally biased region" description="Basic residues" evidence="1">
    <location>
        <begin position="79"/>
        <end position="88"/>
    </location>
</feature>
<dbReference type="EMBL" id="KZ995952">
    <property type="protein sequence ID" value="RKO89678.1"/>
    <property type="molecule type" value="Genomic_DNA"/>
</dbReference>
<feature type="region of interest" description="Disordered" evidence="1">
    <location>
        <begin position="1"/>
        <end position="58"/>
    </location>
</feature>
<accession>A0A4P9WEI2</accession>
<name>A0A4P9WEI2_9FUNG</name>
<feature type="compositionally biased region" description="Low complexity" evidence="1">
    <location>
        <begin position="89"/>
        <end position="99"/>
    </location>
</feature>
<evidence type="ECO:0000256" key="1">
    <source>
        <dbReference type="SAM" id="MobiDB-lite"/>
    </source>
</evidence>
<keyword evidence="3" id="KW-1185">Reference proteome</keyword>
<dbReference type="Proteomes" id="UP000269721">
    <property type="component" value="Unassembled WGS sequence"/>
</dbReference>
<feature type="compositionally biased region" description="Low complexity" evidence="1">
    <location>
        <begin position="111"/>
        <end position="123"/>
    </location>
</feature>
<evidence type="ECO:0000313" key="3">
    <source>
        <dbReference type="Proteomes" id="UP000269721"/>
    </source>
</evidence>
<proteinExistence type="predicted"/>
<sequence>MSYGGLQRRKKHPFPPNTRPHAHKTHMLVRDVLRQIRDNDLHGPRPVPTTRRTVRPPLVPPLRDALTIAFAFALRRRLRPARRRRRATPRTARSRPTGPRGRRRRGRPRARQGGAAATAARRGAASAPAAAAAAAAPAAAGTVGGSRPAGGKKKTVGGVAATLLGVGGCDGSSLTENGNGQRRGMSCLSKRLQKACEEGQIAVPRIPSQPLPAVRLHGIDSAIRQVAIVLHESGDQLWMGMCDLFRSGKTLALALAAWQSQMNAHLRTSHTPSRRVWSNNFLALSIHRDHLIPSSASSKIMTSSPPIHRRASSFDAYDALMVAVNARVAADLGRTRKPAGEDDADDDDGSRDDDDLGWDETSPTCPSSPLHPFRTDLTPPNESIPVPAPHVAFHPQPYSAQPKHLLDAEFAQALSRSTMLVDMQERYIQRRLAGVDDESDEAPAKDALGILQEMVHERVAAIAGEEQETGREEEEGEGEEIAMAAEVQVGAVEEVETVLSERSRAFAAFIPTLTPVLFAVSSALLRCMACNHAARARSLNPALHPLQGSI</sequence>
<protein>
    <submittedName>
        <fullName evidence="2">Uncharacterized protein</fullName>
    </submittedName>
</protein>
<feature type="compositionally biased region" description="Basic residues" evidence="1">
    <location>
        <begin position="100"/>
        <end position="110"/>
    </location>
</feature>